<evidence type="ECO:0000256" key="1">
    <source>
        <dbReference type="PIRSR" id="PIRSR637460-1"/>
    </source>
</evidence>
<dbReference type="AlphaFoldDB" id="A0A934I7K6"/>
<gene>
    <name evidence="5" type="ORF">JDV75_08350</name>
</gene>
<dbReference type="GO" id="GO:0006629">
    <property type="term" value="P:lipid metabolic process"/>
    <property type="evidence" value="ECO:0007669"/>
    <property type="project" value="TreeGrafter"/>
</dbReference>
<dbReference type="Proteomes" id="UP000645966">
    <property type="component" value="Unassembled WGS sequence"/>
</dbReference>
<feature type="chain" id="PRO_5039588802" evidence="3">
    <location>
        <begin position="21"/>
        <end position="329"/>
    </location>
</feature>
<dbReference type="PANTHER" id="PTHR37981:SF1">
    <property type="entry name" value="SGNH HYDROLASE-TYPE ESTERASE DOMAIN-CONTAINING PROTEIN"/>
    <property type="match status" value="1"/>
</dbReference>
<name>A0A934I7K6_9CORY</name>
<feature type="disulfide bond" evidence="2">
    <location>
        <begin position="87"/>
        <end position="114"/>
    </location>
</feature>
<dbReference type="SUPFAM" id="SSF52266">
    <property type="entry name" value="SGNH hydrolase"/>
    <property type="match status" value="1"/>
</dbReference>
<evidence type="ECO:0000313" key="6">
    <source>
        <dbReference type="Proteomes" id="UP000645966"/>
    </source>
</evidence>
<dbReference type="EMBL" id="JAEIOS010000013">
    <property type="protein sequence ID" value="MBI8989769.1"/>
    <property type="molecule type" value="Genomic_DNA"/>
</dbReference>
<organism evidence="5 6">
    <name type="scientific">Corynebacterium meridianum</name>
    <dbReference type="NCBI Taxonomy" id="2765363"/>
    <lineage>
        <taxon>Bacteria</taxon>
        <taxon>Bacillati</taxon>
        <taxon>Actinomycetota</taxon>
        <taxon>Actinomycetes</taxon>
        <taxon>Mycobacteriales</taxon>
        <taxon>Corynebacteriaceae</taxon>
        <taxon>Corynebacterium</taxon>
    </lineage>
</organism>
<dbReference type="InterPro" id="IPR013830">
    <property type="entry name" value="SGNH_hydro"/>
</dbReference>
<evidence type="ECO:0000259" key="4">
    <source>
        <dbReference type="Pfam" id="PF13472"/>
    </source>
</evidence>
<keyword evidence="6" id="KW-1185">Reference proteome</keyword>
<keyword evidence="2" id="KW-1015">Disulfide bond</keyword>
<accession>A0A934I7K6</accession>
<dbReference type="RefSeq" id="WP_198738802.1">
    <property type="nucleotide sequence ID" value="NZ_JAEIOS010000013.1"/>
</dbReference>
<keyword evidence="3" id="KW-0732">Signal</keyword>
<dbReference type="Gene3D" id="3.40.50.1110">
    <property type="entry name" value="SGNH hydrolase"/>
    <property type="match status" value="1"/>
</dbReference>
<proteinExistence type="predicted"/>
<dbReference type="InterPro" id="IPR037460">
    <property type="entry name" value="SEST-like"/>
</dbReference>
<feature type="active site" evidence="1">
    <location>
        <position position="310"/>
    </location>
</feature>
<dbReference type="CDD" id="cd01823">
    <property type="entry name" value="SEST_like"/>
    <property type="match status" value="1"/>
</dbReference>
<feature type="domain" description="SGNH hydrolase-type esterase" evidence="4">
    <location>
        <begin position="67"/>
        <end position="317"/>
    </location>
</feature>
<protein>
    <submittedName>
        <fullName evidence="5">SGNH/GDSL hydrolase family protein</fullName>
    </submittedName>
</protein>
<dbReference type="Pfam" id="PF13472">
    <property type="entry name" value="Lipase_GDSL_2"/>
    <property type="match status" value="1"/>
</dbReference>
<comment type="caution">
    <text evidence="5">The sequence shown here is derived from an EMBL/GenBank/DDBJ whole genome shotgun (WGS) entry which is preliminary data.</text>
</comment>
<dbReference type="PANTHER" id="PTHR37981">
    <property type="entry name" value="LIPASE 2"/>
    <property type="match status" value="1"/>
</dbReference>
<reference evidence="5" key="1">
    <citation type="submission" date="2020-12" db="EMBL/GenBank/DDBJ databases">
        <title>Genome public.</title>
        <authorList>
            <person name="Sun Q."/>
        </authorList>
    </citation>
    <scope>NUCLEOTIDE SEQUENCE</scope>
    <source>
        <strain evidence="5">CCM 8863</strain>
    </source>
</reference>
<feature type="signal peptide" evidence="3">
    <location>
        <begin position="1"/>
        <end position="20"/>
    </location>
</feature>
<dbReference type="GO" id="GO:0016788">
    <property type="term" value="F:hydrolase activity, acting on ester bonds"/>
    <property type="evidence" value="ECO:0007669"/>
    <property type="project" value="InterPro"/>
</dbReference>
<sequence length="329" mass="35040">MRSSRLAFRALVAVSSAALALTVMPTIAHGLPGSSTSSDIGTLNKAVTSSWSHVDARAPEGGAEILVFGDSHTGGINGRVSTDERGCMHSDQSWPRKLRDSLGMVDGQFIDASCWGAILARGPGTTLADQVRYVESLGGLGPATSDIFIQLGYNEAWSRANLPMLPTAANCIIAPGLGCTDGAVQRGFITDPNVITPDEYAARIEQVVTYLRYYAPNSRIHLVGYTETVPENQDTVCIRIGRTNVQRPGTQNLAAIFHNLRSAQRGAADKLGLNFIDLTAITAGHDSCSADPWLTGIFDGSDNQGIGLWHPTPHGNWVAADAIRRAMGR</sequence>
<keyword evidence="5" id="KW-0378">Hydrolase</keyword>
<evidence type="ECO:0000256" key="2">
    <source>
        <dbReference type="PIRSR" id="PIRSR637460-2"/>
    </source>
</evidence>
<evidence type="ECO:0000256" key="3">
    <source>
        <dbReference type="SAM" id="SignalP"/>
    </source>
</evidence>
<feature type="active site" description="Nucleophile" evidence="1">
    <location>
        <position position="71"/>
    </location>
</feature>
<evidence type="ECO:0000313" key="5">
    <source>
        <dbReference type="EMBL" id="MBI8989769.1"/>
    </source>
</evidence>
<feature type="disulfide bond" evidence="2">
    <location>
        <begin position="237"/>
        <end position="288"/>
    </location>
</feature>
<dbReference type="InterPro" id="IPR036514">
    <property type="entry name" value="SGNH_hydro_sf"/>
</dbReference>